<comment type="caution">
    <text evidence="1">The sequence shown here is derived from an EMBL/GenBank/DDBJ whole genome shotgun (WGS) entry which is preliminary data.</text>
</comment>
<gene>
    <name evidence="1" type="ORF">LVIROSA_LOCUS35018</name>
</gene>
<sequence>MEKIFILGGREQSRYEVLIPPSSSDFIQKLTQIKFLLGLKSSHRISASGSVGGDRWSETTTLMGVEKNITGGGQDSHHNNDGE</sequence>
<reference evidence="1 2" key="1">
    <citation type="submission" date="2022-01" db="EMBL/GenBank/DDBJ databases">
        <authorList>
            <person name="Xiong W."/>
            <person name="Schranz E."/>
        </authorList>
    </citation>
    <scope>NUCLEOTIDE SEQUENCE [LARGE SCALE GENOMIC DNA]</scope>
</reference>
<evidence type="ECO:0000313" key="1">
    <source>
        <dbReference type="EMBL" id="CAH1449540.1"/>
    </source>
</evidence>
<accession>A0AAU9PGJ4</accession>
<proteinExistence type="predicted"/>
<evidence type="ECO:0000313" key="2">
    <source>
        <dbReference type="Proteomes" id="UP001157418"/>
    </source>
</evidence>
<dbReference type="Proteomes" id="UP001157418">
    <property type="component" value="Unassembled WGS sequence"/>
</dbReference>
<organism evidence="1 2">
    <name type="scientific">Lactuca virosa</name>
    <dbReference type="NCBI Taxonomy" id="75947"/>
    <lineage>
        <taxon>Eukaryota</taxon>
        <taxon>Viridiplantae</taxon>
        <taxon>Streptophyta</taxon>
        <taxon>Embryophyta</taxon>
        <taxon>Tracheophyta</taxon>
        <taxon>Spermatophyta</taxon>
        <taxon>Magnoliopsida</taxon>
        <taxon>eudicotyledons</taxon>
        <taxon>Gunneridae</taxon>
        <taxon>Pentapetalae</taxon>
        <taxon>asterids</taxon>
        <taxon>campanulids</taxon>
        <taxon>Asterales</taxon>
        <taxon>Asteraceae</taxon>
        <taxon>Cichorioideae</taxon>
        <taxon>Cichorieae</taxon>
        <taxon>Lactucinae</taxon>
        <taxon>Lactuca</taxon>
    </lineage>
</organism>
<name>A0AAU9PGJ4_9ASTR</name>
<dbReference type="EMBL" id="CAKMRJ010005634">
    <property type="protein sequence ID" value="CAH1449540.1"/>
    <property type="molecule type" value="Genomic_DNA"/>
</dbReference>
<dbReference type="AlphaFoldDB" id="A0AAU9PGJ4"/>
<protein>
    <submittedName>
        <fullName evidence="1">Uncharacterized protein</fullName>
    </submittedName>
</protein>
<keyword evidence="2" id="KW-1185">Reference proteome</keyword>